<feature type="compositionally biased region" description="Polar residues" evidence="1">
    <location>
        <begin position="603"/>
        <end position="624"/>
    </location>
</feature>
<feature type="compositionally biased region" description="Low complexity" evidence="1">
    <location>
        <begin position="782"/>
        <end position="826"/>
    </location>
</feature>
<evidence type="ECO:0000313" key="2">
    <source>
        <dbReference type="EMBL" id="EAQ03239.1"/>
    </source>
</evidence>
<feature type="compositionally biased region" description="Polar residues" evidence="1">
    <location>
        <begin position="923"/>
        <end position="939"/>
    </location>
</feature>
<feature type="compositionally biased region" description="Polar residues" evidence="1">
    <location>
        <begin position="883"/>
        <end position="892"/>
    </location>
</feature>
<dbReference type="EMBL" id="AAMO01000005">
    <property type="protein sequence ID" value="EAQ03239.1"/>
    <property type="molecule type" value="Genomic_DNA"/>
</dbReference>
<feature type="compositionally biased region" description="Low complexity" evidence="1">
    <location>
        <begin position="676"/>
        <end position="696"/>
    </location>
</feature>
<feature type="region of interest" description="Disordered" evidence="1">
    <location>
        <begin position="592"/>
        <end position="636"/>
    </location>
</feature>
<dbReference type="AlphaFoldDB" id="A3TYK5"/>
<feature type="compositionally biased region" description="Low complexity" evidence="1">
    <location>
        <begin position="592"/>
        <end position="601"/>
    </location>
</feature>
<evidence type="ECO:0000256" key="1">
    <source>
        <dbReference type="SAM" id="MobiDB-lite"/>
    </source>
</evidence>
<dbReference type="HOGENOM" id="CLU_266172_0_0_5"/>
<organism evidence="2 3">
    <name type="scientific">Pseudooceanicola batsensis (strain ATCC BAA-863 / DSM 15984 / KCTC 12145 / HTCC2597)</name>
    <name type="common">Oceanicola batsensis</name>
    <dbReference type="NCBI Taxonomy" id="252305"/>
    <lineage>
        <taxon>Bacteria</taxon>
        <taxon>Pseudomonadati</taxon>
        <taxon>Pseudomonadota</taxon>
        <taxon>Alphaproteobacteria</taxon>
        <taxon>Rhodobacterales</taxon>
        <taxon>Paracoccaceae</taxon>
        <taxon>Pseudooceanicola</taxon>
    </lineage>
</organism>
<proteinExistence type="predicted"/>
<sequence>MRDDAVTESISHFIGFFSLAEEQSRLRAEYDRFKAEQAAADEQALLETESQFRPAPLTPKGYDPDLNFKAPPPLPAEPFVTIPFVPVPQLPPEVLIVGATPVLPAPEPLVAAGPPGQSFTLSPPSSMAAVVVQKNTLSDNDVVGGTAEIGQAAKAETEAAMSALEALAAALSPIDLPISSIDGDWFEIVDTIVEAASTLAGAVGALPGAVTLTADTGEETTTAQVGEGELQMTFASGEAAQGVHVDGVSIEDIPEWQDYLPDLLQEEEEDDSELSDEDHDDEPDDEESPVEIAAASSDDDPEPSLSGGDGDTALAGGEASDGLAASGEDTSGLGGAAGDDTPDEAQDVAKEHDFSGDFEDGSPGADVDYDPGHHIGTGGNELINETTINSTWLDAKAYAVGGDYMKFDAISQTNVIVETDSAPAGVSAATGGIGEPGPGPSEAHNLASIESLSREEYEAQKAADSEEEPPVVEPAATVFPTDWVVTSVTGDLIQTNWSHQVNYVSDSDTVSFSFSGSNTTLGTGDNLTINDFFAWELGFQYDLIVIDGHMIDVSIIKQMNVLLDSDTFEVHLSDDTDAATEDPVETAVAAAPVPAPAEGATQVAVSGTGPSAGPTTEVSGSNAIAGQGTEGKSADDTVVTAAATASNDIAGSMGALGAETSPSAAPAPDTAERENSSVTSETQTASAATTETGSASRTDEVSTTHAETTGLSVSSETTESSSTPPDNAPGAATSETAAPAQPAGVLTGPDTTAEASDEAEHTLPLASPEPTDPAPTHEPADATAIPSATTQTAPAQSAVPHTPAVEADAAPEASPSLESPAAEPAAITPPPQPTGAPLTASVAAVVGDTQAPETTHGQTMAATPGETEAPPLDEASADPQPPDQSQEVSSTDPALEKPVPASSPSQLSGTPATTDGAPVVPTSGLSSQTVQSATASGTDETGPLAENDDATAAGADFSQTEVEKGEHQLGATASGSIVQAGDHPDVTQPDAAATSQDEPKAAPEVADAEPVQASSFEDSATEASAADQADAAPEEGLATGIKASMADNMLVNQAKITTIGKDLTAEMDAVYGRTLDDFQSGKEKIEDDLLAKQEFMGTSLLKVLHIKGDFKTVNAVQQTNVLGDDDAIELAIDEFAAGLKEDMEVTMGSNALANLASIKDSGIDSTIVAKGATYSDALLHQAELIMPDMPELPDLSAMHGALATEAVAFLSEDMITKAPMQAMKADMHAQMDAAPPSADIMQTMLA</sequence>
<name>A3TYK5_PSEBH</name>
<feature type="region of interest" description="Disordered" evidence="1">
    <location>
        <begin position="266"/>
        <end position="380"/>
    </location>
</feature>
<feature type="compositionally biased region" description="Low complexity" evidence="1">
    <location>
        <begin position="658"/>
        <end position="669"/>
    </location>
</feature>
<dbReference type="eggNOG" id="ENOG502ZA9C">
    <property type="taxonomic scope" value="Bacteria"/>
</dbReference>
<feature type="compositionally biased region" description="Low complexity" evidence="1">
    <location>
        <begin position="707"/>
        <end position="723"/>
    </location>
</feature>
<feature type="region of interest" description="Disordered" evidence="1">
    <location>
        <begin position="653"/>
        <end position="838"/>
    </location>
</feature>
<feature type="compositionally biased region" description="Acidic residues" evidence="1">
    <location>
        <begin position="266"/>
        <end position="289"/>
    </location>
</feature>
<dbReference type="RefSeq" id="WP_009806992.1">
    <property type="nucleotide sequence ID" value="NZ_CH724131.1"/>
</dbReference>
<feature type="compositionally biased region" description="Polar residues" evidence="1">
    <location>
        <begin position="902"/>
        <end position="913"/>
    </location>
</feature>
<evidence type="ECO:0000313" key="3">
    <source>
        <dbReference type="Proteomes" id="UP000004318"/>
    </source>
</evidence>
<keyword evidence="3" id="KW-1185">Reference proteome</keyword>
<protein>
    <submittedName>
        <fullName evidence="2">Uncharacterized protein</fullName>
    </submittedName>
</protein>
<feature type="compositionally biased region" description="Low complexity" evidence="1">
    <location>
        <begin position="1013"/>
        <end position="1034"/>
    </location>
</feature>
<reference evidence="2 3" key="1">
    <citation type="journal article" date="2010" name="J. Bacteriol.">
        <title>Genome sequences of Oceanicola granulosus HTCC2516(T) and Oceanicola batsensis HTCC2597(TDelta).</title>
        <authorList>
            <person name="Thrash J.C."/>
            <person name="Cho J.C."/>
            <person name="Vergin K.L."/>
            <person name="Giovannoni S.J."/>
        </authorList>
    </citation>
    <scope>NUCLEOTIDE SEQUENCE [LARGE SCALE GENOMIC DNA]</scope>
    <source>
        <strain evidence="3">ATCC BAA-863 / DSM 15984 / KCTC 12145 / HTCC2597</strain>
    </source>
</reference>
<accession>A3TYK5</accession>
<dbReference type="STRING" id="252305.OB2597_13883"/>
<feature type="compositionally biased region" description="Polar residues" evidence="1">
    <location>
        <begin position="852"/>
        <end position="861"/>
    </location>
</feature>
<dbReference type="Proteomes" id="UP000004318">
    <property type="component" value="Unassembled WGS sequence"/>
</dbReference>
<gene>
    <name evidence="2" type="ORF">OB2597_13883</name>
</gene>
<dbReference type="OrthoDB" id="8283038at2"/>
<feature type="region of interest" description="Disordered" evidence="1">
    <location>
        <begin position="852"/>
        <end position="1034"/>
    </location>
</feature>
<comment type="caution">
    <text evidence="2">The sequence shown here is derived from an EMBL/GenBank/DDBJ whole genome shotgun (WGS) entry which is preliminary data.</text>
</comment>